<dbReference type="GO" id="GO:0016491">
    <property type="term" value="F:oxidoreductase activity"/>
    <property type="evidence" value="ECO:0007669"/>
    <property type="project" value="InterPro"/>
</dbReference>
<protein>
    <recommendedName>
        <fullName evidence="3">Fatty acid desaturase domain-containing protein</fullName>
    </recommendedName>
</protein>
<organism evidence="1 2">
    <name type="scientific">Serendipita vermifera MAFF 305830</name>
    <dbReference type="NCBI Taxonomy" id="933852"/>
    <lineage>
        <taxon>Eukaryota</taxon>
        <taxon>Fungi</taxon>
        <taxon>Dikarya</taxon>
        <taxon>Basidiomycota</taxon>
        <taxon>Agaricomycotina</taxon>
        <taxon>Agaricomycetes</taxon>
        <taxon>Sebacinales</taxon>
        <taxon>Serendipitaceae</taxon>
        <taxon>Serendipita</taxon>
    </lineage>
</organism>
<dbReference type="Proteomes" id="UP000054097">
    <property type="component" value="Unassembled WGS sequence"/>
</dbReference>
<dbReference type="AlphaFoldDB" id="A0A0C3ADS2"/>
<reference evidence="2" key="2">
    <citation type="submission" date="2015-01" db="EMBL/GenBank/DDBJ databases">
        <title>Evolutionary Origins and Diversification of the Mycorrhizal Mutualists.</title>
        <authorList>
            <consortium name="DOE Joint Genome Institute"/>
            <consortium name="Mycorrhizal Genomics Consortium"/>
            <person name="Kohler A."/>
            <person name="Kuo A."/>
            <person name="Nagy L.G."/>
            <person name="Floudas D."/>
            <person name="Copeland A."/>
            <person name="Barry K.W."/>
            <person name="Cichocki N."/>
            <person name="Veneault-Fourrey C."/>
            <person name="LaButti K."/>
            <person name="Lindquist E.A."/>
            <person name="Lipzen A."/>
            <person name="Lundell T."/>
            <person name="Morin E."/>
            <person name="Murat C."/>
            <person name="Riley R."/>
            <person name="Ohm R."/>
            <person name="Sun H."/>
            <person name="Tunlid A."/>
            <person name="Henrissat B."/>
            <person name="Grigoriev I.V."/>
            <person name="Hibbett D.S."/>
            <person name="Martin F."/>
        </authorList>
    </citation>
    <scope>NUCLEOTIDE SEQUENCE [LARGE SCALE GENOMIC DNA]</scope>
    <source>
        <strain evidence="2">MAFF 305830</strain>
    </source>
</reference>
<keyword evidence="2" id="KW-1185">Reference proteome</keyword>
<name>A0A0C3ADS2_SERVB</name>
<dbReference type="OrthoDB" id="1461976at2759"/>
<evidence type="ECO:0008006" key="3">
    <source>
        <dbReference type="Google" id="ProtNLM"/>
    </source>
</evidence>
<dbReference type="InterPro" id="IPR012171">
    <property type="entry name" value="Fatty_acid_desaturase"/>
</dbReference>
<reference evidence="1 2" key="1">
    <citation type="submission" date="2014-04" db="EMBL/GenBank/DDBJ databases">
        <authorList>
            <consortium name="DOE Joint Genome Institute"/>
            <person name="Kuo A."/>
            <person name="Zuccaro A."/>
            <person name="Kohler A."/>
            <person name="Nagy L.G."/>
            <person name="Floudas D."/>
            <person name="Copeland A."/>
            <person name="Barry K.W."/>
            <person name="Cichocki N."/>
            <person name="Veneault-Fourrey C."/>
            <person name="LaButti K."/>
            <person name="Lindquist E.A."/>
            <person name="Lipzen A."/>
            <person name="Lundell T."/>
            <person name="Morin E."/>
            <person name="Murat C."/>
            <person name="Sun H."/>
            <person name="Tunlid A."/>
            <person name="Henrissat B."/>
            <person name="Grigoriev I.V."/>
            <person name="Hibbett D.S."/>
            <person name="Martin F."/>
            <person name="Nordberg H.P."/>
            <person name="Cantor M.N."/>
            <person name="Hua S.X."/>
        </authorList>
    </citation>
    <scope>NUCLEOTIDE SEQUENCE [LARGE SCALE GENOMIC DNA]</scope>
    <source>
        <strain evidence="1 2">MAFF 305830</strain>
    </source>
</reference>
<evidence type="ECO:0000313" key="2">
    <source>
        <dbReference type="Proteomes" id="UP000054097"/>
    </source>
</evidence>
<dbReference type="HOGENOM" id="CLU_068115_0_0_1"/>
<gene>
    <name evidence="1" type="ORF">M408DRAFT_28437</name>
</gene>
<dbReference type="PANTHER" id="PTHR32100">
    <property type="entry name" value="OMEGA-6 FATTY ACID DESATURASE, CHLOROPLASTIC"/>
    <property type="match status" value="1"/>
</dbReference>
<dbReference type="STRING" id="933852.A0A0C3ADS2"/>
<sequence>MIRFVGSVRLCRLSSRYQDLGYRIRLRPPSTLRIRIHQQCDVLDPEFLVNRESSPLTSIELVPQFCTNGLGVPYHSWGISHVYHHASTEHMSPKARSELNLPSFDPTTDDPLGLNAPNEVMGGILECIDDSKISAASYGVLQLLFGRLMYLIRNATGQRSYPRFTNHFQPSSVIFSPQQSGDIILSDVGVLLWIGGLVYGSMEFGFGTMMRVYGFPFLWWRGPAFNFQRCALSTLDRQILGGAGPVFAWLGGYLTHGISETHLLHHVCSKIPHYHAWEAADALRARLASSGIVLKGAPASLTEVYKTIRSCKFVEDEGDVVFYTNAYGKAACKAMYNEPVSDSGINVVDL</sequence>
<evidence type="ECO:0000313" key="1">
    <source>
        <dbReference type="EMBL" id="KIM22795.1"/>
    </source>
</evidence>
<proteinExistence type="predicted"/>
<dbReference type="EMBL" id="KN824348">
    <property type="protein sequence ID" value="KIM22795.1"/>
    <property type="molecule type" value="Genomic_DNA"/>
</dbReference>
<accession>A0A0C3ADS2</accession>